<keyword evidence="5 7" id="KW-0418">Kinase</keyword>
<dbReference type="GO" id="GO:0004140">
    <property type="term" value="F:dephospho-CoA kinase activity"/>
    <property type="evidence" value="ECO:0007669"/>
    <property type="project" value="UniProtKB-UniRule"/>
</dbReference>
<evidence type="ECO:0000256" key="3">
    <source>
        <dbReference type="ARBA" id="ARBA00022840"/>
    </source>
</evidence>
<organism evidence="7 8">
    <name type="scientific">Undibacterium nitidum</name>
    <dbReference type="NCBI Taxonomy" id="2762298"/>
    <lineage>
        <taxon>Bacteria</taxon>
        <taxon>Pseudomonadati</taxon>
        <taxon>Pseudomonadota</taxon>
        <taxon>Betaproteobacteria</taxon>
        <taxon>Burkholderiales</taxon>
        <taxon>Oxalobacteraceae</taxon>
        <taxon>Undibacterium</taxon>
    </lineage>
</organism>
<comment type="catalytic activity">
    <reaction evidence="5">
        <text>3'-dephospho-CoA + ATP = ADP + CoA + H(+)</text>
        <dbReference type="Rhea" id="RHEA:18245"/>
        <dbReference type="ChEBI" id="CHEBI:15378"/>
        <dbReference type="ChEBI" id="CHEBI:30616"/>
        <dbReference type="ChEBI" id="CHEBI:57287"/>
        <dbReference type="ChEBI" id="CHEBI:57328"/>
        <dbReference type="ChEBI" id="CHEBI:456216"/>
        <dbReference type="EC" id="2.7.1.24"/>
    </reaction>
</comment>
<sequence>MQSTLFSIGLTGGIGSGKTTVSDMFAKLGAHIIDTDLIAHQLTAPNGKAIEPIIAAFGEDIVDSSGAMDRQKMRRLVFKEPTAKRQLEAILHPMIRSECEQLAASGAGSYPIFVVPLLVESGNWHERVTRILVIDCDEQTQIKRVMMRNGFPREQVEDIMQVQASRDERLGVADDVINSDENLDQIWQQVNDLHQKYLKLAQAC</sequence>
<feature type="binding site" evidence="5">
    <location>
        <begin position="15"/>
        <end position="20"/>
    </location>
    <ligand>
        <name>ATP</name>
        <dbReference type="ChEBI" id="CHEBI:30616"/>
    </ligand>
</feature>
<keyword evidence="5 7" id="KW-0808">Transferase</keyword>
<keyword evidence="5" id="KW-0963">Cytoplasm</keyword>
<keyword evidence="3 5" id="KW-0067">ATP-binding</keyword>
<evidence type="ECO:0000313" key="8">
    <source>
        <dbReference type="Proteomes" id="UP000627446"/>
    </source>
</evidence>
<reference evidence="7" key="1">
    <citation type="submission" date="2020-08" db="EMBL/GenBank/DDBJ databases">
        <title>Novel species isolated from subtropical streams in China.</title>
        <authorList>
            <person name="Lu H."/>
        </authorList>
    </citation>
    <scope>NUCLEOTIDE SEQUENCE</scope>
    <source>
        <strain evidence="7">LX22W</strain>
    </source>
</reference>
<dbReference type="GO" id="GO:0005524">
    <property type="term" value="F:ATP binding"/>
    <property type="evidence" value="ECO:0007669"/>
    <property type="project" value="UniProtKB-UniRule"/>
</dbReference>
<proteinExistence type="inferred from homology"/>
<keyword evidence="8" id="KW-1185">Reference proteome</keyword>
<dbReference type="AlphaFoldDB" id="A0A923HPR0"/>
<comment type="similarity">
    <text evidence="1 5">Belongs to the CoaE family.</text>
</comment>
<evidence type="ECO:0000256" key="1">
    <source>
        <dbReference type="ARBA" id="ARBA00009018"/>
    </source>
</evidence>
<evidence type="ECO:0000256" key="6">
    <source>
        <dbReference type="NCBIfam" id="TIGR00152"/>
    </source>
</evidence>
<dbReference type="Gene3D" id="3.40.50.300">
    <property type="entry name" value="P-loop containing nucleotide triphosphate hydrolases"/>
    <property type="match status" value="1"/>
</dbReference>
<evidence type="ECO:0000313" key="7">
    <source>
        <dbReference type="EMBL" id="MBC3881648.1"/>
    </source>
</evidence>
<dbReference type="InterPro" id="IPR027417">
    <property type="entry name" value="P-loop_NTPase"/>
</dbReference>
<comment type="subcellular location">
    <subcellularLocation>
        <location evidence="5">Cytoplasm</location>
    </subcellularLocation>
</comment>
<dbReference type="NCBIfam" id="TIGR00152">
    <property type="entry name" value="dephospho-CoA kinase"/>
    <property type="match status" value="1"/>
</dbReference>
<dbReference type="PANTHER" id="PTHR10695">
    <property type="entry name" value="DEPHOSPHO-COA KINASE-RELATED"/>
    <property type="match status" value="1"/>
</dbReference>
<protein>
    <recommendedName>
        <fullName evidence="5 6">Dephospho-CoA kinase</fullName>
        <ecNumber evidence="5 6">2.7.1.24</ecNumber>
    </recommendedName>
    <alternativeName>
        <fullName evidence="5">Dephosphocoenzyme A kinase</fullName>
    </alternativeName>
</protein>
<comment type="function">
    <text evidence="5">Catalyzes the phosphorylation of the 3'-hydroxyl group of dephosphocoenzyme A to form coenzyme A.</text>
</comment>
<accession>A0A923HPR0</accession>
<evidence type="ECO:0000256" key="4">
    <source>
        <dbReference type="ARBA" id="ARBA00022993"/>
    </source>
</evidence>
<dbReference type="PANTHER" id="PTHR10695:SF46">
    <property type="entry name" value="BIFUNCTIONAL COENZYME A SYNTHASE-RELATED"/>
    <property type="match status" value="1"/>
</dbReference>
<dbReference type="EC" id="2.7.1.24" evidence="5 6"/>
<dbReference type="Pfam" id="PF01121">
    <property type="entry name" value="CoaE"/>
    <property type="match status" value="1"/>
</dbReference>
<dbReference type="GO" id="GO:0005737">
    <property type="term" value="C:cytoplasm"/>
    <property type="evidence" value="ECO:0007669"/>
    <property type="project" value="UniProtKB-SubCell"/>
</dbReference>
<dbReference type="RefSeq" id="WP_186915860.1">
    <property type="nucleotide sequence ID" value="NZ_JACOFZ010000002.1"/>
</dbReference>
<gene>
    <name evidence="5" type="primary">coaE</name>
    <name evidence="7" type="ORF">H8K36_09715</name>
</gene>
<comment type="caution">
    <text evidence="7">The sequence shown here is derived from an EMBL/GenBank/DDBJ whole genome shotgun (WGS) entry which is preliminary data.</text>
</comment>
<dbReference type="Proteomes" id="UP000627446">
    <property type="component" value="Unassembled WGS sequence"/>
</dbReference>
<keyword evidence="4 5" id="KW-0173">Coenzyme A biosynthesis</keyword>
<dbReference type="InterPro" id="IPR001977">
    <property type="entry name" value="Depp_CoAkinase"/>
</dbReference>
<dbReference type="HAMAP" id="MF_00376">
    <property type="entry name" value="Dephospho_CoA_kinase"/>
    <property type="match status" value="1"/>
</dbReference>
<name>A0A923HPR0_9BURK</name>
<dbReference type="CDD" id="cd02022">
    <property type="entry name" value="DPCK"/>
    <property type="match status" value="1"/>
</dbReference>
<keyword evidence="2 5" id="KW-0547">Nucleotide-binding</keyword>
<comment type="pathway">
    <text evidence="5">Cofactor biosynthesis; coenzyme A biosynthesis; CoA from (R)-pantothenate: step 5/5.</text>
</comment>
<evidence type="ECO:0000256" key="2">
    <source>
        <dbReference type="ARBA" id="ARBA00022741"/>
    </source>
</evidence>
<evidence type="ECO:0000256" key="5">
    <source>
        <dbReference type="HAMAP-Rule" id="MF_00376"/>
    </source>
</evidence>
<dbReference type="SUPFAM" id="SSF52540">
    <property type="entry name" value="P-loop containing nucleoside triphosphate hydrolases"/>
    <property type="match status" value="1"/>
</dbReference>
<dbReference type="GO" id="GO:0015937">
    <property type="term" value="P:coenzyme A biosynthetic process"/>
    <property type="evidence" value="ECO:0007669"/>
    <property type="project" value="UniProtKB-UniRule"/>
</dbReference>
<dbReference type="EMBL" id="JACOFZ010000002">
    <property type="protein sequence ID" value="MBC3881648.1"/>
    <property type="molecule type" value="Genomic_DNA"/>
</dbReference>
<dbReference type="PROSITE" id="PS51219">
    <property type="entry name" value="DPCK"/>
    <property type="match status" value="1"/>
</dbReference>